<reference evidence="1" key="1">
    <citation type="submission" date="2019-11" db="EMBL/GenBank/DDBJ databases">
        <authorList>
            <person name="Feng L."/>
        </authorList>
    </citation>
    <scope>NUCLEOTIDE SEQUENCE</scope>
    <source>
        <strain evidence="1">CTertiumLFYP3</strain>
    </source>
</reference>
<dbReference type="EMBL" id="CACRTO010000041">
    <property type="protein sequence ID" value="VYU54907.1"/>
    <property type="molecule type" value="Genomic_DNA"/>
</dbReference>
<evidence type="ECO:0000313" key="1">
    <source>
        <dbReference type="EMBL" id="VYU54907.1"/>
    </source>
</evidence>
<protein>
    <submittedName>
        <fullName evidence="1">Uncharacterized protein</fullName>
    </submittedName>
</protein>
<organism evidence="1">
    <name type="scientific">Clostridium tertium</name>
    <dbReference type="NCBI Taxonomy" id="1559"/>
    <lineage>
        <taxon>Bacteria</taxon>
        <taxon>Bacillati</taxon>
        <taxon>Bacillota</taxon>
        <taxon>Clostridia</taxon>
        <taxon>Eubacteriales</taxon>
        <taxon>Clostridiaceae</taxon>
        <taxon>Clostridium</taxon>
    </lineage>
</organism>
<sequence>MSKLSKNFKKEEVFYFTREVKKLLELLNGTTISCTDKGKIFIIENQMNKLENLLYKYEPTIYEEYSIKTAHAYNKMIRARKEYDRVVAEKCYKETIEECKITYENSVKEYERLKDYRNKLKSALIEA</sequence>
<gene>
    <name evidence="1" type="ORF">CTLFYP3_02818</name>
</gene>
<name>A0A6N3FR01_9CLOT</name>
<dbReference type="AlphaFoldDB" id="A0A6N3FR01"/>
<accession>A0A6N3FR01</accession>
<proteinExistence type="predicted"/>
<dbReference type="RefSeq" id="WP_156627259.1">
    <property type="nucleotide sequence ID" value="NZ_CACRTO010000041.1"/>
</dbReference>